<feature type="domain" description="Plant heme peroxidase family profile" evidence="17">
    <location>
        <begin position="35"/>
        <end position="319"/>
    </location>
</feature>
<feature type="binding site" evidence="13">
    <location>
        <position position="84"/>
    </location>
    <ligand>
        <name>Ca(2+)</name>
        <dbReference type="ChEBI" id="CHEBI:29108"/>
        <label>1</label>
    </ligand>
</feature>
<keyword evidence="16" id="KW-0964">Secreted</keyword>
<evidence type="ECO:0000256" key="1">
    <source>
        <dbReference type="ARBA" id="ARBA00000189"/>
    </source>
</evidence>
<dbReference type="PRINTS" id="PR00458">
    <property type="entry name" value="PEROXIDASE"/>
</dbReference>
<gene>
    <name evidence="18" type="ORF">RJ639_033622</name>
</gene>
<evidence type="ECO:0000256" key="14">
    <source>
        <dbReference type="PIRSR" id="PIRSR600823-4"/>
    </source>
</evidence>
<evidence type="ECO:0000256" key="16">
    <source>
        <dbReference type="RuleBase" id="RU362060"/>
    </source>
</evidence>
<dbReference type="PROSITE" id="PS00436">
    <property type="entry name" value="PEROXIDASE_2"/>
    <property type="match status" value="1"/>
</dbReference>
<comment type="subcellular location">
    <subcellularLocation>
        <location evidence="16">Secreted</location>
    </subcellularLocation>
</comment>
<keyword evidence="9 13" id="KW-0408">Iron</keyword>
<feature type="active site" description="Proton acceptor" evidence="11">
    <location>
        <position position="76"/>
    </location>
</feature>
<feature type="chain" id="PRO_5041516628" description="Peroxidase" evidence="16">
    <location>
        <begin position="34"/>
        <end position="319"/>
    </location>
</feature>
<feature type="disulfide bond" evidence="15">
    <location>
        <begin position="131"/>
        <end position="315"/>
    </location>
</feature>
<evidence type="ECO:0000313" key="19">
    <source>
        <dbReference type="Proteomes" id="UP001188597"/>
    </source>
</evidence>
<keyword evidence="4 16" id="KW-0575">Peroxidase</keyword>
<evidence type="ECO:0000256" key="11">
    <source>
        <dbReference type="PIRSR" id="PIRSR600823-1"/>
    </source>
</evidence>
<reference evidence="18" key="1">
    <citation type="submission" date="2022-12" db="EMBL/GenBank/DDBJ databases">
        <title>Draft genome assemblies for two species of Escallonia (Escalloniales).</title>
        <authorList>
            <person name="Chanderbali A."/>
            <person name="Dervinis C."/>
            <person name="Anghel I."/>
            <person name="Soltis D."/>
            <person name="Soltis P."/>
            <person name="Zapata F."/>
        </authorList>
    </citation>
    <scope>NUCLEOTIDE SEQUENCE</scope>
    <source>
        <strain evidence="18">UCBG64.0493</strain>
        <tissue evidence="18">Leaf</tissue>
    </source>
</reference>
<dbReference type="GO" id="GO:0005576">
    <property type="term" value="C:extracellular region"/>
    <property type="evidence" value="ECO:0007669"/>
    <property type="project" value="UniProtKB-SubCell"/>
</dbReference>
<dbReference type="FunFam" id="1.10.420.10:FF:000001">
    <property type="entry name" value="Peroxidase"/>
    <property type="match status" value="1"/>
</dbReference>
<dbReference type="InterPro" id="IPR010255">
    <property type="entry name" value="Haem_peroxidase_sf"/>
</dbReference>
<evidence type="ECO:0000256" key="3">
    <source>
        <dbReference type="ARBA" id="ARBA00012313"/>
    </source>
</evidence>
<keyword evidence="5 16" id="KW-0349">Heme</keyword>
<keyword evidence="6 13" id="KW-0479">Metal-binding</keyword>
<feature type="site" description="Transition state stabilizer" evidence="14">
    <location>
        <position position="72"/>
    </location>
</feature>
<dbReference type="PROSITE" id="PS50873">
    <property type="entry name" value="PEROXIDASE_4"/>
    <property type="match status" value="1"/>
</dbReference>
<evidence type="ECO:0000256" key="13">
    <source>
        <dbReference type="PIRSR" id="PIRSR600823-3"/>
    </source>
</evidence>
<protein>
    <recommendedName>
        <fullName evidence="3 16">Peroxidase</fullName>
        <ecNumber evidence="3 16">1.11.1.7</ecNumber>
    </recommendedName>
</protein>
<feature type="disulfide bond" evidence="15">
    <location>
        <begin position="194"/>
        <end position="226"/>
    </location>
</feature>
<dbReference type="PANTHER" id="PTHR31517">
    <property type="match status" value="1"/>
</dbReference>
<feature type="disulfide bond" evidence="15">
    <location>
        <begin position="78"/>
        <end position="83"/>
    </location>
</feature>
<dbReference type="GO" id="GO:0006979">
    <property type="term" value="P:response to oxidative stress"/>
    <property type="evidence" value="ECO:0007669"/>
    <property type="project" value="UniProtKB-UniRule"/>
</dbReference>
<feature type="binding site" description="axial binding residue" evidence="13">
    <location>
        <position position="187"/>
    </location>
    <ligand>
        <name>heme b</name>
        <dbReference type="ChEBI" id="CHEBI:60344"/>
    </ligand>
    <ligandPart>
        <name>Fe</name>
        <dbReference type="ChEBI" id="CHEBI:18248"/>
    </ligandPart>
</feature>
<evidence type="ECO:0000256" key="5">
    <source>
        <dbReference type="ARBA" id="ARBA00022617"/>
    </source>
</evidence>
<feature type="signal peptide" evidence="16">
    <location>
        <begin position="1"/>
        <end position="33"/>
    </location>
</feature>
<dbReference type="InterPro" id="IPR019793">
    <property type="entry name" value="Peroxidases_heam-ligand_BS"/>
</dbReference>
<evidence type="ECO:0000256" key="12">
    <source>
        <dbReference type="PIRSR" id="PIRSR600823-2"/>
    </source>
</evidence>
<evidence type="ECO:0000256" key="2">
    <source>
        <dbReference type="ARBA" id="ARBA00006873"/>
    </source>
</evidence>
<evidence type="ECO:0000313" key="18">
    <source>
        <dbReference type="EMBL" id="KAK3034667.1"/>
    </source>
</evidence>
<dbReference type="EC" id="1.11.1.7" evidence="3 16"/>
<feature type="binding site" evidence="13">
    <location>
        <position position="86"/>
    </location>
    <ligand>
        <name>Ca(2+)</name>
        <dbReference type="ChEBI" id="CHEBI:29108"/>
        <label>1</label>
    </ligand>
</feature>
<dbReference type="AlphaFoldDB" id="A0AA89BFJ2"/>
<evidence type="ECO:0000256" key="10">
    <source>
        <dbReference type="ARBA" id="ARBA00023157"/>
    </source>
</evidence>
<feature type="binding site" evidence="13">
    <location>
        <position position="77"/>
    </location>
    <ligand>
        <name>Ca(2+)</name>
        <dbReference type="ChEBI" id="CHEBI:29108"/>
        <label>1</label>
    </ligand>
</feature>
<evidence type="ECO:0000259" key="17">
    <source>
        <dbReference type="PROSITE" id="PS50873"/>
    </source>
</evidence>
<feature type="binding site" evidence="13">
    <location>
        <position position="82"/>
    </location>
    <ligand>
        <name>Ca(2+)</name>
        <dbReference type="ChEBI" id="CHEBI:29108"/>
        <label>1</label>
    </ligand>
</feature>
<evidence type="ECO:0000256" key="15">
    <source>
        <dbReference type="PIRSR" id="PIRSR600823-5"/>
    </source>
</evidence>
<keyword evidence="16" id="KW-0376">Hydrogen peroxide</keyword>
<feature type="binding site" evidence="13">
    <location>
        <position position="247"/>
    </location>
    <ligand>
        <name>Ca(2+)</name>
        <dbReference type="ChEBI" id="CHEBI:29108"/>
        <label>2</label>
    </ligand>
</feature>
<feature type="binding site" evidence="13">
    <location>
        <position position="80"/>
    </location>
    <ligand>
        <name>Ca(2+)</name>
        <dbReference type="ChEBI" id="CHEBI:29108"/>
        <label>1</label>
    </ligand>
</feature>
<dbReference type="InterPro" id="IPR019794">
    <property type="entry name" value="Peroxidases_AS"/>
</dbReference>
<comment type="cofactor">
    <cofactor evidence="13 16">
        <name>Ca(2+)</name>
        <dbReference type="ChEBI" id="CHEBI:29108"/>
    </cofactor>
    <text evidence="13 16">Binds 2 calcium ions per subunit.</text>
</comment>
<evidence type="ECO:0000256" key="8">
    <source>
        <dbReference type="ARBA" id="ARBA00023002"/>
    </source>
</evidence>
<keyword evidence="7 13" id="KW-0106">Calcium</keyword>
<dbReference type="GO" id="GO:0020037">
    <property type="term" value="F:heme binding"/>
    <property type="evidence" value="ECO:0007669"/>
    <property type="project" value="UniProtKB-UniRule"/>
</dbReference>
<feature type="binding site" evidence="13">
    <location>
        <position position="242"/>
    </location>
    <ligand>
        <name>Ca(2+)</name>
        <dbReference type="ChEBI" id="CHEBI:29108"/>
        <label>2</label>
    </ligand>
</feature>
<keyword evidence="10 15" id="KW-1015">Disulfide bond</keyword>
<dbReference type="InterPro" id="IPR002016">
    <property type="entry name" value="Haem_peroxidase"/>
</dbReference>
<comment type="function">
    <text evidence="16">Removal of H(2)O(2), oxidation of toxic reductants, biosynthesis and degradation of lignin, suberization, auxin catabolism, response to environmental stresses such as wounding, pathogen attack and oxidative stress.</text>
</comment>
<dbReference type="GO" id="GO:0042744">
    <property type="term" value="P:hydrogen peroxide catabolic process"/>
    <property type="evidence" value="ECO:0007669"/>
    <property type="project" value="UniProtKB-KW"/>
</dbReference>
<dbReference type="InterPro" id="IPR000823">
    <property type="entry name" value="Peroxidase_pln"/>
</dbReference>
<evidence type="ECO:0000256" key="7">
    <source>
        <dbReference type="ARBA" id="ARBA00022837"/>
    </source>
</evidence>
<comment type="similarity">
    <text evidence="16">Belongs to the peroxidase family. Classical plant (class III) peroxidase subfamily.</text>
</comment>
<evidence type="ECO:0000256" key="4">
    <source>
        <dbReference type="ARBA" id="ARBA00022559"/>
    </source>
</evidence>
<comment type="catalytic activity">
    <reaction evidence="1 16">
        <text>2 a phenolic donor + H2O2 = 2 a phenolic radical donor + 2 H2O</text>
        <dbReference type="Rhea" id="RHEA:56136"/>
        <dbReference type="ChEBI" id="CHEBI:15377"/>
        <dbReference type="ChEBI" id="CHEBI:16240"/>
        <dbReference type="ChEBI" id="CHEBI:139520"/>
        <dbReference type="ChEBI" id="CHEBI:139521"/>
        <dbReference type="EC" id="1.11.1.7"/>
    </reaction>
</comment>
<comment type="cofactor">
    <cofactor evidence="13 16">
        <name>heme b</name>
        <dbReference type="ChEBI" id="CHEBI:60344"/>
    </cofactor>
    <text evidence="13 16">Binds 1 heme b (iron(II)-protoporphyrin IX) group per subunit.</text>
</comment>
<dbReference type="Gene3D" id="1.10.520.10">
    <property type="match status" value="1"/>
</dbReference>
<evidence type="ECO:0000256" key="6">
    <source>
        <dbReference type="ARBA" id="ARBA00022723"/>
    </source>
</evidence>
<dbReference type="Pfam" id="PF00141">
    <property type="entry name" value="peroxidase"/>
    <property type="match status" value="2"/>
</dbReference>
<dbReference type="CDD" id="cd00693">
    <property type="entry name" value="secretory_peroxidase"/>
    <property type="match status" value="1"/>
</dbReference>
<evidence type="ECO:0000256" key="9">
    <source>
        <dbReference type="ARBA" id="ARBA00023004"/>
    </source>
</evidence>
<feature type="binding site" evidence="13">
    <location>
        <position position="239"/>
    </location>
    <ligand>
        <name>Ca(2+)</name>
        <dbReference type="ChEBI" id="CHEBI:29108"/>
        <label>2</label>
    </ligand>
</feature>
<comment type="caution">
    <text evidence="18">The sequence shown here is derived from an EMBL/GenBank/DDBJ whole genome shotgun (WGS) entry which is preliminary data.</text>
</comment>
<feature type="binding site" evidence="13">
    <location>
        <position position="98"/>
    </location>
    <ligand>
        <name>Ca(2+)</name>
        <dbReference type="ChEBI" id="CHEBI:29108"/>
        <label>1</label>
    </ligand>
</feature>
<keyword evidence="16" id="KW-0732">Signal</keyword>
<comment type="similarity">
    <text evidence="2">Belongs to the peroxidase family. Ascorbate peroxidase subfamily.</text>
</comment>
<dbReference type="Gene3D" id="1.10.420.10">
    <property type="entry name" value="Peroxidase, domain 2"/>
    <property type="match status" value="1"/>
</dbReference>
<dbReference type="Proteomes" id="UP001188597">
    <property type="component" value="Unassembled WGS sequence"/>
</dbReference>
<dbReference type="PRINTS" id="PR00461">
    <property type="entry name" value="PLPEROXIDASE"/>
</dbReference>
<proteinExistence type="inferred from homology"/>
<name>A0AA89BFJ2_9ASTE</name>
<sequence>MRSSCMEKIFPFVLVFQLFLFVMLIVTPELASAQPLRVGFYRKSCPSAERIVREAVSKAVANNPGIAAGLIRLSFHDCFVRGCDASILLKSVPGKQSEQDHVANDGTLRGVEVIDEAKAKLEAACPRTVSCADILAFAARRRDGIISSISEVTGNIPPPVASVQTLKSFFTKKGMSLTEMVALSGAHSIGVAHCRNFEGRLYSFNNTHPQDPSLDAKYASFLKTRCPKRSDGNNIASLDFTTPNRLDVEYYRNLKKRMGVLSSDQALESSPLTANTVRKYMNNSILWAADFAAAMVHLSTIDVLSGTAGEIRQKCEVVN</sequence>
<accession>A0AA89BFJ2</accession>
<dbReference type="GO" id="GO:0140825">
    <property type="term" value="F:lactoperoxidase activity"/>
    <property type="evidence" value="ECO:0007669"/>
    <property type="project" value="UniProtKB-EC"/>
</dbReference>
<dbReference type="PROSITE" id="PS00435">
    <property type="entry name" value="PEROXIDASE_1"/>
    <property type="match status" value="1"/>
</dbReference>
<dbReference type="PANTHER" id="PTHR31517:SF84">
    <property type="entry name" value="PEROXIDASE"/>
    <property type="match status" value="1"/>
</dbReference>
<keyword evidence="8 16" id="KW-0560">Oxidoreductase</keyword>
<dbReference type="InterPro" id="IPR033905">
    <property type="entry name" value="Secretory_peroxidase"/>
</dbReference>
<feature type="disulfide bond" evidence="15">
    <location>
        <begin position="45"/>
        <end position="125"/>
    </location>
</feature>
<dbReference type="SUPFAM" id="SSF48113">
    <property type="entry name" value="Heme-dependent peroxidases"/>
    <property type="match status" value="1"/>
</dbReference>
<organism evidence="18 19">
    <name type="scientific">Escallonia herrerae</name>
    <dbReference type="NCBI Taxonomy" id="1293975"/>
    <lineage>
        <taxon>Eukaryota</taxon>
        <taxon>Viridiplantae</taxon>
        <taxon>Streptophyta</taxon>
        <taxon>Embryophyta</taxon>
        <taxon>Tracheophyta</taxon>
        <taxon>Spermatophyta</taxon>
        <taxon>Magnoliopsida</taxon>
        <taxon>eudicotyledons</taxon>
        <taxon>Gunneridae</taxon>
        <taxon>Pentapetalae</taxon>
        <taxon>asterids</taxon>
        <taxon>campanulids</taxon>
        <taxon>Escalloniales</taxon>
        <taxon>Escalloniaceae</taxon>
        <taxon>Escallonia</taxon>
    </lineage>
</organism>
<feature type="binding site" evidence="12">
    <location>
        <position position="157"/>
    </location>
    <ligand>
        <name>substrate</name>
    </ligand>
</feature>
<dbReference type="GO" id="GO:0046872">
    <property type="term" value="F:metal ion binding"/>
    <property type="evidence" value="ECO:0007669"/>
    <property type="project" value="UniProtKB-UniRule"/>
</dbReference>
<dbReference type="EMBL" id="JAVXUP010000196">
    <property type="protein sequence ID" value="KAK3034667.1"/>
    <property type="molecule type" value="Genomic_DNA"/>
</dbReference>
<keyword evidence="19" id="KW-1185">Reference proteome</keyword>